<evidence type="ECO:0000313" key="13">
    <source>
        <dbReference type="Proteomes" id="UP000176260"/>
    </source>
</evidence>
<dbReference type="InterPro" id="IPR027417">
    <property type="entry name" value="P-loop_NTPase"/>
</dbReference>
<comment type="similarity">
    <text evidence="2">Belongs to the cytidylate kinase family. Type 2 subfamily.</text>
</comment>
<name>A0A1G1XSW0_9BACT</name>
<comment type="subcellular location">
    <subcellularLocation>
        <location evidence="1">Cytoplasm</location>
    </subcellularLocation>
</comment>
<evidence type="ECO:0000256" key="7">
    <source>
        <dbReference type="ARBA" id="ARBA00022777"/>
    </source>
</evidence>
<evidence type="ECO:0000256" key="6">
    <source>
        <dbReference type="ARBA" id="ARBA00022741"/>
    </source>
</evidence>
<dbReference type="NCBIfam" id="TIGR02173">
    <property type="entry name" value="cyt_kin_arch"/>
    <property type="match status" value="1"/>
</dbReference>
<gene>
    <name evidence="12" type="ORF">A2Y67_01480</name>
</gene>
<organism evidence="12 13">
    <name type="scientific">Candidatus Buchananbacteria bacterium RBG_13_39_9</name>
    <dbReference type="NCBI Taxonomy" id="1797531"/>
    <lineage>
        <taxon>Bacteria</taxon>
        <taxon>Candidatus Buchananiibacteriota</taxon>
    </lineage>
</organism>
<evidence type="ECO:0000256" key="1">
    <source>
        <dbReference type="ARBA" id="ARBA00004496"/>
    </source>
</evidence>
<dbReference type="Pfam" id="PF13238">
    <property type="entry name" value="AAA_18"/>
    <property type="match status" value="1"/>
</dbReference>
<dbReference type="GO" id="GO:0036431">
    <property type="term" value="F:dCMP kinase activity"/>
    <property type="evidence" value="ECO:0007669"/>
    <property type="project" value="InterPro"/>
</dbReference>
<dbReference type="AlphaFoldDB" id="A0A1G1XSW0"/>
<evidence type="ECO:0000256" key="8">
    <source>
        <dbReference type="ARBA" id="ARBA00022840"/>
    </source>
</evidence>
<dbReference type="Gene3D" id="3.40.50.300">
    <property type="entry name" value="P-loop containing nucleotide triphosphate hydrolases"/>
    <property type="match status" value="1"/>
</dbReference>
<keyword evidence="5" id="KW-0808">Transferase</keyword>
<dbReference type="GO" id="GO:0005524">
    <property type="term" value="F:ATP binding"/>
    <property type="evidence" value="ECO:0007669"/>
    <property type="project" value="UniProtKB-KW"/>
</dbReference>
<evidence type="ECO:0000256" key="2">
    <source>
        <dbReference type="ARBA" id="ARBA00011005"/>
    </source>
</evidence>
<keyword evidence="4" id="KW-0963">Cytoplasm</keyword>
<keyword evidence="7" id="KW-0418">Kinase</keyword>
<comment type="caution">
    <text evidence="12">The sequence shown here is derived from an EMBL/GenBank/DDBJ whole genome shotgun (WGS) entry which is preliminary data.</text>
</comment>
<proteinExistence type="inferred from homology"/>
<dbReference type="Proteomes" id="UP000176260">
    <property type="component" value="Unassembled WGS sequence"/>
</dbReference>
<evidence type="ECO:0000256" key="10">
    <source>
        <dbReference type="ARBA" id="ARBA00048478"/>
    </source>
</evidence>
<dbReference type="GO" id="GO:0036430">
    <property type="term" value="F:CMP kinase activity"/>
    <property type="evidence" value="ECO:0007669"/>
    <property type="project" value="RHEA"/>
</dbReference>
<comment type="catalytic activity">
    <reaction evidence="9">
        <text>dCMP + ATP = dCDP + ADP</text>
        <dbReference type="Rhea" id="RHEA:25094"/>
        <dbReference type="ChEBI" id="CHEBI:30616"/>
        <dbReference type="ChEBI" id="CHEBI:57566"/>
        <dbReference type="ChEBI" id="CHEBI:58593"/>
        <dbReference type="ChEBI" id="CHEBI:456216"/>
        <dbReference type="EC" id="2.7.4.25"/>
    </reaction>
</comment>
<dbReference type="SUPFAM" id="SSF52540">
    <property type="entry name" value="P-loop containing nucleoside triphosphate hydrolases"/>
    <property type="match status" value="1"/>
</dbReference>
<evidence type="ECO:0000256" key="11">
    <source>
        <dbReference type="SAM" id="Coils"/>
    </source>
</evidence>
<keyword evidence="11" id="KW-0175">Coiled coil</keyword>
<protein>
    <recommendedName>
        <fullName evidence="3">(d)CMP kinase</fullName>
        <ecNumber evidence="3">2.7.4.25</ecNumber>
    </recommendedName>
</protein>
<dbReference type="EMBL" id="MHIA01000008">
    <property type="protein sequence ID" value="OGY42716.1"/>
    <property type="molecule type" value="Genomic_DNA"/>
</dbReference>
<dbReference type="EC" id="2.7.4.25" evidence="3"/>
<evidence type="ECO:0000313" key="12">
    <source>
        <dbReference type="EMBL" id="OGY42716.1"/>
    </source>
</evidence>
<dbReference type="CDD" id="cd02020">
    <property type="entry name" value="CMPK"/>
    <property type="match status" value="1"/>
</dbReference>
<keyword evidence="8" id="KW-0067">ATP-binding</keyword>
<evidence type="ECO:0000256" key="9">
    <source>
        <dbReference type="ARBA" id="ARBA00047615"/>
    </source>
</evidence>
<evidence type="ECO:0000256" key="5">
    <source>
        <dbReference type="ARBA" id="ARBA00022679"/>
    </source>
</evidence>
<evidence type="ECO:0000256" key="3">
    <source>
        <dbReference type="ARBA" id="ARBA00012906"/>
    </source>
</evidence>
<keyword evidence="6" id="KW-0547">Nucleotide-binding</keyword>
<dbReference type="InterPro" id="IPR011892">
    <property type="entry name" value="Cyt_kin_arch"/>
</dbReference>
<dbReference type="GO" id="GO:0005737">
    <property type="term" value="C:cytoplasm"/>
    <property type="evidence" value="ECO:0007669"/>
    <property type="project" value="UniProtKB-SubCell"/>
</dbReference>
<dbReference type="InterPro" id="IPR011994">
    <property type="entry name" value="Cytidylate_kinase_dom"/>
</dbReference>
<feature type="coiled-coil region" evidence="11">
    <location>
        <begin position="116"/>
        <end position="150"/>
    </location>
</feature>
<reference evidence="12 13" key="1">
    <citation type="journal article" date="2016" name="Nat. Commun.">
        <title>Thousands of microbial genomes shed light on interconnected biogeochemical processes in an aquifer system.</title>
        <authorList>
            <person name="Anantharaman K."/>
            <person name="Brown C.T."/>
            <person name="Hug L.A."/>
            <person name="Sharon I."/>
            <person name="Castelle C.J."/>
            <person name="Probst A.J."/>
            <person name="Thomas B.C."/>
            <person name="Singh A."/>
            <person name="Wilkins M.J."/>
            <person name="Karaoz U."/>
            <person name="Brodie E.L."/>
            <person name="Williams K.H."/>
            <person name="Hubbard S.S."/>
            <person name="Banfield J.F."/>
        </authorList>
    </citation>
    <scope>NUCLEOTIDE SEQUENCE [LARGE SCALE GENOMIC DNA]</scope>
</reference>
<evidence type="ECO:0000256" key="4">
    <source>
        <dbReference type="ARBA" id="ARBA00022490"/>
    </source>
</evidence>
<comment type="catalytic activity">
    <reaction evidence="10">
        <text>CMP + ATP = CDP + ADP</text>
        <dbReference type="Rhea" id="RHEA:11600"/>
        <dbReference type="ChEBI" id="CHEBI:30616"/>
        <dbReference type="ChEBI" id="CHEBI:58069"/>
        <dbReference type="ChEBI" id="CHEBI:60377"/>
        <dbReference type="ChEBI" id="CHEBI:456216"/>
        <dbReference type="EC" id="2.7.4.25"/>
    </reaction>
</comment>
<sequence length="191" mass="22034">MYKIITISGTPGSGKSTIAQKLAEKLNAERIYVGAIRRQLAREKNMTLEELNFYALTHPETDVDIDQKIAKQAREAAKKDLVIVEGRTQFHFIPESFKIFVKVSIKEGACRIWKQIQNEKERKERNEGEKKSLKDLVADIKKRIANDKKRYKKYYNLDHTDESHYDLVIDTTKLTANQATAKILKALPKLD</sequence>
<accession>A0A1G1XSW0</accession>